<dbReference type="InterPro" id="IPR029058">
    <property type="entry name" value="AB_hydrolase_fold"/>
</dbReference>
<reference evidence="2 3" key="1">
    <citation type="submission" date="2019-03" db="EMBL/GenBank/DDBJ databases">
        <title>Genomic analyses of the natural microbiome of Caenorhabditis elegans.</title>
        <authorList>
            <person name="Samuel B."/>
        </authorList>
    </citation>
    <scope>NUCLEOTIDE SEQUENCE [LARGE SCALE GENOMIC DNA]</scope>
    <source>
        <strain evidence="2 3">JUb18</strain>
    </source>
</reference>
<protein>
    <submittedName>
        <fullName evidence="2">Alpha-beta hydrolase superfamily lysophospholipase</fullName>
    </submittedName>
</protein>
<keyword evidence="3" id="KW-1185">Reference proteome</keyword>
<gene>
    <name evidence="2" type="ORF">EDF62_1209</name>
</gene>
<sequence>MTEWRADVLGAGFTCTELDLGSDEEGPLSATLVRSLPEPRSFFDRVLGRKRPLEGVDVLYVHGWSDYFFQRDLAAFWTERGARFFALDLRKYGRSLREGQTPGYIDRLEEYDLEIGLALDVIRTVDGADPTRKLVLLGHSTGGLVLSLWAGRHPGQADALVLNSPWLEFQLSTAGRQLLVPLVSLGARFKPKEVTPQLDYGFYTRAQHEVGPQEELALVDPRWRPERSHSVATGWLRAILAGHEQVNHGLGIDIPVAVLLSERFAVPLRWTDELTRADTVLDVDAVARSALRLGSSVTIERVADGLHDLFLSAPGPRADAYARLNRWLVGWRAETAHEAPRSAAPGAAEPDRLGS</sequence>
<dbReference type="InterPro" id="IPR022742">
    <property type="entry name" value="Hydrolase_4"/>
</dbReference>
<proteinExistence type="predicted"/>
<evidence type="ECO:0000259" key="1">
    <source>
        <dbReference type="Pfam" id="PF12146"/>
    </source>
</evidence>
<dbReference type="GO" id="GO:0046464">
    <property type="term" value="P:acylglycerol catabolic process"/>
    <property type="evidence" value="ECO:0007669"/>
    <property type="project" value="TreeGrafter"/>
</dbReference>
<dbReference type="PANTHER" id="PTHR43798:SF33">
    <property type="entry name" value="HYDROLASE, PUTATIVE (AFU_ORTHOLOGUE AFUA_2G14860)-RELATED"/>
    <property type="match status" value="1"/>
</dbReference>
<keyword evidence="2" id="KW-0378">Hydrolase</keyword>
<dbReference type="Gene3D" id="3.40.50.1820">
    <property type="entry name" value="alpha/beta hydrolase"/>
    <property type="match status" value="1"/>
</dbReference>
<dbReference type="Proteomes" id="UP000295601">
    <property type="component" value="Unassembled WGS sequence"/>
</dbReference>
<dbReference type="GO" id="GO:0016020">
    <property type="term" value="C:membrane"/>
    <property type="evidence" value="ECO:0007669"/>
    <property type="project" value="TreeGrafter"/>
</dbReference>
<name>A0A4R6S129_9MICO</name>
<dbReference type="GO" id="GO:0047372">
    <property type="term" value="F:monoacylglycerol lipase activity"/>
    <property type="evidence" value="ECO:0007669"/>
    <property type="project" value="TreeGrafter"/>
</dbReference>
<evidence type="ECO:0000313" key="3">
    <source>
        <dbReference type="Proteomes" id="UP000295601"/>
    </source>
</evidence>
<dbReference type="OrthoDB" id="9801217at2"/>
<organism evidence="2 3">
    <name type="scientific">Leucobacter luti</name>
    <dbReference type="NCBI Taxonomy" id="340320"/>
    <lineage>
        <taxon>Bacteria</taxon>
        <taxon>Bacillati</taxon>
        <taxon>Actinomycetota</taxon>
        <taxon>Actinomycetes</taxon>
        <taxon>Micrococcales</taxon>
        <taxon>Microbacteriaceae</taxon>
        <taxon>Leucobacter</taxon>
    </lineage>
</organism>
<evidence type="ECO:0000313" key="2">
    <source>
        <dbReference type="EMBL" id="TDP93232.1"/>
    </source>
</evidence>
<dbReference type="InterPro" id="IPR050266">
    <property type="entry name" value="AB_hydrolase_sf"/>
</dbReference>
<dbReference type="EMBL" id="SNYA01000003">
    <property type="protein sequence ID" value="TDP93232.1"/>
    <property type="molecule type" value="Genomic_DNA"/>
</dbReference>
<accession>A0A4R6S129</accession>
<feature type="domain" description="Serine aminopeptidase S33" evidence="1">
    <location>
        <begin position="58"/>
        <end position="215"/>
    </location>
</feature>
<dbReference type="RefSeq" id="WP_133616332.1">
    <property type="nucleotide sequence ID" value="NZ_SNYA01000003.1"/>
</dbReference>
<dbReference type="PANTHER" id="PTHR43798">
    <property type="entry name" value="MONOACYLGLYCEROL LIPASE"/>
    <property type="match status" value="1"/>
</dbReference>
<dbReference type="SUPFAM" id="SSF53474">
    <property type="entry name" value="alpha/beta-Hydrolases"/>
    <property type="match status" value="1"/>
</dbReference>
<dbReference type="Pfam" id="PF12146">
    <property type="entry name" value="Hydrolase_4"/>
    <property type="match status" value="1"/>
</dbReference>
<comment type="caution">
    <text evidence="2">The sequence shown here is derived from an EMBL/GenBank/DDBJ whole genome shotgun (WGS) entry which is preliminary data.</text>
</comment>
<dbReference type="AlphaFoldDB" id="A0A4R6S129"/>